<accession>A0ABR2KNM7</accession>
<protein>
    <submittedName>
        <fullName evidence="2">Uncharacterized protein</fullName>
    </submittedName>
</protein>
<feature type="transmembrane region" description="Helical" evidence="1">
    <location>
        <begin position="410"/>
        <end position="432"/>
    </location>
</feature>
<comment type="caution">
    <text evidence="2">The sequence shown here is derived from an EMBL/GenBank/DDBJ whole genome shotgun (WGS) entry which is preliminary data.</text>
</comment>
<organism evidence="2 3">
    <name type="scientific">Tritrichomonas musculus</name>
    <dbReference type="NCBI Taxonomy" id="1915356"/>
    <lineage>
        <taxon>Eukaryota</taxon>
        <taxon>Metamonada</taxon>
        <taxon>Parabasalia</taxon>
        <taxon>Tritrichomonadida</taxon>
        <taxon>Tritrichomonadidae</taxon>
        <taxon>Tritrichomonas</taxon>
    </lineage>
</organism>
<evidence type="ECO:0000313" key="3">
    <source>
        <dbReference type="Proteomes" id="UP001470230"/>
    </source>
</evidence>
<evidence type="ECO:0000313" key="2">
    <source>
        <dbReference type="EMBL" id="KAK8892588.1"/>
    </source>
</evidence>
<proteinExistence type="predicted"/>
<keyword evidence="1" id="KW-1133">Transmembrane helix</keyword>
<keyword evidence="1" id="KW-0812">Transmembrane</keyword>
<name>A0ABR2KNM7_9EUKA</name>
<keyword evidence="1" id="KW-0472">Membrane</keyword>
<dbReference type="Proteomes" id="UP001470230">
    <property type="component" value="Unassembled WGS sequence"/>
</dbReference>
<evidence type="ECO:0000256" key="1">
    <source>
        <dbReference type="SAM" id="Phobius"/>
    </source>
</evidence>
<dbReference type="EMBL" id="JAPFFF010000004">
    <property type="protein sequence ID" value="KAK8892588.1"/>
    <property type="molecule type" value="Genomic_DNA"/>
</dbReference>
<keyword evidence="3" id="KW-1185">Reference proteome</keyword>
<reference evidence="2 3" key="1">
    <citation type="submission" date="2024-04" db="EMBL/GenBank/DDBJ databases">
        <title>Tritrichomonas musculus Genome.</title>
        <authorList>
            <person name="Alves-Ferreira E."/>
            <person name="Grigg M."/>
            <person name="Lorenzi H."/>
            <person name="Galac M."/>
        </authorList>
    </citation>
    <scope>NUCLEOTIDE SEQUENCE [LARGE SCALE GENOMIC DNA]</scope>
    <source>
        <strain evidence="2 3">EAF2021</strain>
    </source>
</reference>
<gene>
    <name evidence="2" type="ORF">M9Y10_029827</name>
</gene>
<sequence>MRLISKSAFINSTRGRSLYCTSIEYRQTINGYFKFHNIADNYGKYIVAFTIKSSDEIEITSCNFINNSVRHPPGETIDDVKPALIFANDYGKIATTNIDSEKSFYIFFEDCYVDFPNSSIFEYNDISFTNCIFDESSEETYPNKLLIIEDCLDQFIKDFLYKTSTFTPTYQFGQTYRFTQSQTFTNSDKFPSFVFSNSEIFSQTDFFTTSEIFSRSDVFLKTNDFSFSSDFSRSLLFSNTEQFSFSVDFTISNKFNDSNHFSKSKYFSDSEFFTSSCIFTKTESFTPKPSIPPTLCFSQSLMFSHSSMFSYSFKFTQSNDFTSIPTQSIYGHMISKQISYVESFVMVKSVSFSNSFIVSNVLSITFNSELGQHSYIMSQTKVYAMLPTIIQTMMMFELSQPKKQITAEQLIGIVCDSIAPFFSVLGTVILFLRRKQKTVYSDDLDCSSDDEVITTKTHETVVNLMIENINNVDLDQWL</sequence>